<accession>A0ABY6WU45</accession>
<protein>
    <submittedName>
        <fullName evidence="1">Uncharacterized protein</fullName>
    </submittedName>
</protein>
<dbReference type="Proteomes" id="UP000361468">
    <property type="component" value="Unassembled WGS sequence"/>
</dbReference>
<gene>
    <name evidence="1" type="ORF">PPN31119_04345</name>
</gene>
<dbReference type="EMBL" id="CABPSO010000020">
    <property type="protein sequence ID" value="VVE72679.1"/>
    <property type="molecule type" value="Genomic_DNA"/>
</dbReference>
<keyword evidence="2" id="KW-1185">Reference proteome</keyword>
<name>A0ABY6WU45_9BURK</name>
<organism evidence="1 2">
    <name type="scientific">Pandoraea pnomenusa</name>
    <dbReference type="NCBI Taxonomy" id="93220"/>
    <lineage>
        <taxon>Bacteria</taxon>
        <taxon>Pseudomonadati</taxon>
        <taxon>Pseudomonadota</taxon>
        <taxon>Betaproteobacteria</taxon>
        <taxon>Burkholderiales</taxon>
        <taxon>Burkholderiaceae</taxon>
        <taxon>Pandoraea</taxon>
    </lineage>
</organism>
<sequence>MIGIGSHGIDRRPFLKAHPGHTGWRRYDWRSKLRIAQLTHFFPTNFGGRRLATHFGISRRARQAAPAISRSHSRHGPLAGWLRIASGIRRTGIPNLLPASPPPFSLASRPGFSPPACPGRIPPETEAASDKAFFSAIRPGGSARRQMVSEVSAQPAGCRSVPSSREWIAAAASNAAARNRSTAPTPSRIRVTVNCFRGRRLVVGGSLPSRNWRHSTR</sequence>
<evidence type="ECO:0000313" key="2">
    <source>
        <dbReference type="Proteomes" id="UP000361468"/>
    </source>
</evidence>
<comment type="caution">
    <text evidence="1">The sequence shown here is derived from an EMBL/GenBank/DDBJ whole genome shotgun (WGS) entry which is preliminary data.</text>
</comment>
<proteinExistence type="predicted"/>
<reference evidence="1 2" key="1">
    <citation type="submission" date="2019-08" db="EMBL/GenBank/DDBJ databases">
        <authorList>
            <person name="Peeters C."/>
        </authorList>
    </citation>
    <scope>NUCLEOTIDE SEQUENCE [LARGE SCALE GENOMIC DNA]</scope>
    <source>
        <strain evidence="1 2">LMG 31119</strain>
    </source>
</reference>
<evidence type="ECO:0000313" key="1">
    <source>
        <dbReference type="EMBL" id="VVE72679.1"/>
    </source>
</evidence>